<proteinExistence type="predicted"/>
<dbReference type="AlphaFoldDB" id="A0AAJ0CEI9"/>
<sequence length="174" mass="19315">MHAAEDIDPNRHLQGAYSFASCEVALTGGGSDGLFAAGFWNYLREDITFSLFEVRPLKINLRSFDVPTMLARQGPLNSISIILGKVINAAFMQDMCDNEWKTLAGMAHLWLNGLSDAQRAYSRLNFPKALPKVWFLQEAHGRSMTCMAVAKTIRSSTTTNPIVSFCDALFPDCF</sequence>
<organism evidence="1 2">
    <name type="scientific">Conoideocrella luteorostrata</name>
    <dbReference type="NCBI Taxonomy" id="1105319"/>
    <lineage>
        <taxon>Eukaryota</taxon>
        <taxon>Fungi</taxon>
        <taxon>Dikarya</taxon>
        <taxon>Ascomycota</taxon>
        <taxon>Pezizomycotina</taxon>
        <taxon>Sordariomycetes</taxon>
        <taxon>Hypocreomycetidae</taxon>
        <taxon>Hypocreales</taxon>
        <taxon>Clavicipitaceae</taxon>
        <taxon>Conoideocrella</taxon>
    </lineage>
</organism>
<dbReference type="EMBL" id="JASWJB010000472">
    <property type="protein sequence ID" value="KAK2590197.1"/>
    <property type="molecule type" value="Genomic_DNA"/>
</dbReference>
<evidence type="ECO:0000313" key="2">
    <source>
        <dbReference type="Proteomes" id="UP001251528"/>
    </source>
</evidence>
<protein>
    <submittedName>
        <fullName evidence="1">Uncharacterized protein</fullName>
    </submittedName>
</protein>
<reference evidence="1" key="1">
    <citation type="submission" date="2023-06" db="EMBL/GenBank/DDBJ databases">
        <title>Conoideocrella luteorostrata (Hypocreales: Clavicipitaceae), a potential biocontrol fungus for elongate hemlock scale in United States Christmas tree production areas.</title>
        <authorList>
            <person name="Barrett H."/>
            <person name="Lovett B."/>
            <person name="Macias A.M."/>
            <person name="Stajich J.E."/>
            <person name="Kasson M.T."/>
        </authorList>
    </citation>
    <scope>NUCLEOTIDE SEQUENCE</scope>
    <source>
        <strain evidence="1">ARSEF 14590</strain>
    </source>
</reference>
<dbReference type="Proteomes" id="UP001251528">
    <property type="component" value="Unassembled WGS sequence"/>
</dbReference>
<accession>A0AAJ0CEI9</accession>
<gene>
    <name evidence="1" type="ORF">QQS21_012126</name>
</gene>
<keyword evidence="2" id="KW-1185">Reference proteome</keyword>
<name>A0AAJ0CEI9_9HYPO</name>
<comment type="caution">
    <text evidence="1">The sequence shown here is derived from an EMBL/GenBank/DDBJ whole genome shotgun (WGS) entry which is preliminary data.</text>
</comment>
<evidence type="ECO:0000313" key="1">
    <source>
        <dbReference type="EMBL" id="KAK2590197.1"/>
    </source>
</evidence>